<proteinExistence type="predicted"/>
<organism evidence="1 2">
    <name type="scientific">Hebeloma cylindrosporum</name>
    <dbReference type="NCBI Taxonomy" id="76867"/>
    <lineage>
        <taxon>Eukaryota</taxon>
        <taxon>Fungi</taxon>
        <taxon>Dikarya</taxon>
        <taxon>Basidiomycota</taxon>
        <taxon>Agaricomycotina</taxon>
        <taxon>Agaricomycetes</taxon>
        <taxon>Agaricomycetidae</taxon>
        <taxon>Agaricales</taxon>
        <taxon>Agaricineae</taxon>
        <taxon>Hymenogastraceae</taxon>
        <taxon>Hebeloma</taxon>
    </lineage>
</organism>
<dbReference type="PANTHER" id="PTHR37015:SF2">
    <property type="entry name" value="REVERSE TRANSCRIPTASE DOMAIN-CONTAINING PROTEIN"/>
    <property type="match status" value="1"/>
</dbReference>
<keyword evidence="2" id="KW-1185">Reference proteome</keyword>
<reference evidence="2" key="2">
    <citation type="submission" date="2015-01" db="EMBL/GenBank/DDBJ databases">
        <title>Evolutionary Origins and Diversification of the Mycorrhizal Mutualists.</title>
        <authorList>
            <consortium name="DOE Joint Genome Institute"/>
            <consortium name="Mycorrhizal Genomics Consortium"/>
            <person name="Kohler A."/>
            <person name="Kuo A."/>
            <person name="Nagy L.G."/>
            <person name="Floudas D."/>
            <person name="Copeland A."/>
            <person name="Barry K.W."/>
            <person name="Cichocki N."/>
            <person name="Veneault-Fourrey C."/>
            <person name="LaButti K."/>
            <person name="Lindquist E.A."/>
            <person name="Lipzen A."/>
            <person name="Lundell T."/>
            <person name="Morin E."/>
            <person name="Murat C."/>
            <person name="Riley R."/>
            <person name="Ohm R."/>
            <person name="Sun H."/>
            <person name="Tunlid A."/>
            <person name="Henrissat B."/>
            <person name="Grigoriev I.V."/>
            <person name="Hibbett D.S."/>
            <person name="Martin F."/>
        </authorList>
    </citation>
    <scope>NUCLEOTIDE SEQUENCE [LARGE SCALE GENOMIC DNA]</scope>
    <source>
        <strain evidence="2">h7</strain>
    </source>
</reference>
<dbReference type="AlphaFoldDB" id="A0A0C2XWB5"/>
<evidence type="ECO:0000313" key="1">
    <source>
        <dbReference type="EMBL" id="KIM41963.1"/>
    </source>
</evidence>
<dbReference type="STRING" id="686832.A0A0C2XWB5"/>
<dbReference type="OrthoDB" id="74545at2759"/>
<dbReference type="EMBL" id="KN831779">
    <property type="protein sequence ID" value="KIM41963.1"/>
    <property type="molecule type" value="Genomic_DNA"/>
</dbReference>
<dbReference type="Proteomes" id="UP000053424">
    <property type="component" value="Unassembled WGS sequence"/>
</dbReference>
<name>A0A0C2XWB5_HEBCY</name>
<accession>A0A0C2XWB5</accession>
<protein>
    <submittedName>
        <fullName evidence="1">Uncharacterized protein</fullName>
    </submittedName>
</protein>
<dbReference type="HOGENOM" id="CLU_880164_0_0_1"/>
<gene>
    <name evidence="1" type="ORF">M413DRAFT_10795</name>
</gene>
<dbReference type="PANTHER" id="PTHR37015">
    <property type="entry name" value="REVERSE TRANSCRIPTASE DOMAIN-CONTAINING PROTEIN"/>
    <property type="match status" value="1"/>
</dbReference>
<sequence length="316" mass="36142">MDFAVNQRANGLFLYRSQDTMWLWDAEVEKILDGWNDSEMQKFAKLVGIKFDEGKTGAACVGPTCDGFLKFDVKEAKFVIDQEQVDFHIAELRRRLQSTKWVFGCVNVYNEYMAYLFENLGGIPANCFGETHTQAMIATFTRIQRTVPHTKLGALEHLRKVLAERFGVQDIPDGYFYFPLASGGLGLQNVMLRTGQFANTRYAPRRLMRRANSPLCGIHATPPSHLRPVGDEFLARIANDEMEYQQSKRLWEEWYTAVKGRGEFMSFEEYNGLRECGLPNWGDLYMEMLQVPRPMEIVPLLAVGGQPSPAVLDDKW</sequence>
<evidence type="ECO:0000313" key="2">
    <source>
        <dbReference type="Proteomes" id="UP000053424"/>
    </source>
</evidence>
<reference evidence="1 2" key="1">
    <citation type="submission" date="2014-04" db="EMBL/GenBank/DDBJ databases">
        <authorList>
            <consortium name="DOE Joint Genome Institute"/>
            <person name="Kuo A."/>
            <person name="Gay G."/>
            <person name="Dore J."/>
            <person name="Kohler A."/>
            <person name="Nagy L.G."/>
            <person name="Floudas D."/>
            <person name="Copeland A."/>
            <person name="Barry K.W."/>
            <person name="Cichocki N."/>
            <person name="Veneault-Fourrey C."/>
            <person name="LaButti K."/>
            <person name="Lindquist E.A."/>
            <person name="Lipzen A."/>
            <person name="Lundell T."/>
            <person name="Morin E."/>
            <person name="Murat C."/>
            <person name="Sun H."/>
            <person name="Tunlid A."/>
            <person name="Henrissat B."/>
            <person name="Grigoriev I.V."/>
            <person name="Hibbett D.S."/>
            <person name="Martin F."/>
            <person name="Nordberg H.P."/>
            <person name="Cantor M.N."/>
            <person name="Hua S.X."/>
        </authorList>
    </citation>
    <scope>NUCLEOTIDE SEQUENCE [LARGE SCALE GENOMIC DNA]</scope>
    <source>
        <strain evidence="2">h7</strain>
    </source>
</reference>